<evidence type="ECO:0000313" key="2">
    <source>
        <dbReference type="Proteomes" id="UP000228561"/>
    </source>
</evidence>
<reference evidence="2" key="1">
    <citation type="submission" date="2017-09" db="EMBL/GenBank/DDBJ databases">
        <title>Depth-based differentiation of microbial function through sediment-hosted aquifers and enrichment of novel symbionts in the deep terrestrial subsurface.</title>
        <authorList>
            <person name="Probst A.J."/>
            <person name="Ladd B."/>
            <person name="Jarett J.K."/>
            <person name="Geller-Mcgrath D.E."/>
            <person name="Sieber C.M.K."/>
            <person name="Emerson J.B."/>
            <person name="Anantharaman K."/>
            <person name="Thomas B.C."/>
            <person name="Malmstrom R."/>
            <person name="Stieglmeier M."/>
            <person name="Klingl A."/>
            <person name="Woyke T."/>
            <person name="Ryan C.M."/>
            <person name="Banfield J.F."/>
        </authorList>
    </citation>
    <scope>NUCLEOTIDE SEQUENCE [LARGE SCALE GENOMIC DNA]</scope>
</reference>
<sequence>MKRLILPLIIFALVFAGIAYFWRLNSPVKDEELPTYKMVQKLDALLNRAPYNPDDYKSGIFDCSNESALLYDFLTAHGYNCTAVIGVKFDRKLFSVVFHAWVIAEKEGKKMRVDASMKEVMYQKYFKNYFALAHFKSLLMLQILATLCFFPNEWNY</sequence>
<organism evidence="1 2">
    <name type="scientific">Candidatus Tagabacteria bacterium CG03_land_8_20_14_0_80_41_22</name>
    <dbReference type="NCBI Taxonomy" id="1975020"/>
    <lineage>
        <taxon>Bacteria</taxon>
        <taxon>Candidatus Tagaibacteriota</taxon>
    </lineage>
</organism>
<dbReference type="AlphaFoldDB" id="A0A2M7B9B5"/>
<gene>
    <name evidence="1" type="ORF">COS58_00920</name>
</gene>
<dbReference type="InterPro" id="IPR038765">
    <property type="entry name" value="Papain-like_cys_pep_sf"/>
</dbReference>
<dbReference type="Proteomes" id="UP000228561">
    <property type="component" value="Unassembled WGS sequence"/>
</dbReference>
<comment type="caution">
    <text evidence="1">The sequence shown here is derived from an EMBL/GenBank/DDBJ whole genome shotgun (WGS) entry which is preliminary data.</text>
</comment>
<dbReference type="EMBL" id="PEVG01000010">
    <property type="protein sequence ID" value="PIU99705.1"/>
    <property type="molecule type" value="Genomic_DNA"/>
</dbReference>
<accession>A0A2M7B9B5</accession>
<evidence type="ECO:0000313" key="1">
    <source>
        <dbReference type="EMBL" id="PIU99705.1"/>
    </source>
</evidence>
<dbReference type="SUPFAM" id="SSF54001">
    <property type="entry name" value="Cysteine proteinases"/>
    <property type="match status" value="1"/>
</dbReference>
<protein>
    <submittedName>
        <fullName evidence="1">Uncharacterized protein</fullName>
    </submittedName>
</protein>
<proteinExistence type="predicted"/>
<name>A0A2M7B9B5_9BACT</name>